<evidence type="ECO:0000256" key="7">
    <source>
        <dbReference type="ARBA" id="ARBA00023180"/>
    </source>
</evidence>
<feature type="active site" description="Nucleophile" evidence="8">
    <location>
        <position position="209"/>
    </location>
</feature>
<evidence type="ECO:0000256" key="1">
    <source>
        <dbReference type="ARBA" id="ARBA00009941"/>
    </source>
</evidence>
<feature type="active site" evidence="8">
    <location>
        <position position="167"/>
    </location>
</feature>
<proteinExistence type="inferred from homology"/>
<dbReference type="InterPro" id="IPR043577">
    <property type="entry name" value="AE"/>
</dbReference>
<evidence type="ECO:0000313" key="11">
    <source>
        <dbReference type="EMBL" id="KAJ9549903.1"/>
    </source>
</evidence>
<evidence type="ECO:0000256" key="8">
    <source>
        <dbReference type="PIRSR" id="PIRSR019663-1"/>
    </source>
</evidence>
<reference evidence="11" key="1">
    <citation type="submission" date="2023-03" db="EMBL/GenBank/DDBJ databases">
        <title>Chromosome-scale reference genome and RAD-based genetic map of yellow starthistle (Centaurea solstitialis) reveal putative structural variation and QTLs associated with invader traits.</title>
        <authorList>
            <person name="Reatini B."/>
            <person name="Cang F.A."/>
            <person name="Jiang Q."/>
            <person name="Mckibben M.T.W."/>
            <person name="Barker M.S."/>
            <person name="Rieseberg L.H."/>
            <person name="Dlugosch K.M."/>
        </authorList>
    </citation>
    <scope>NUCLEOTIDE SEQUENCE</scope>
    <source>
        <strain evidence="11">CAN-66</strain>
        <tissue evidence="11">Leaf</tissue>
    </source>
</reference>
<dbReference type="InterPro" id="IPR046427">
    <property type="entry name" value="Legumain_prodom_sf"/>
</dbReference>
<organism evidence="11 12">
    <name type="scientific">Centaurea solstitialis</name>
    <name type="common">yellow star-thistle</name>
    <dbReference type="NCBI Taxonomy" id="347529"/>
    <lineage>
        <taxon>Eukaryota</taxon>
        <taxon>Viridiplantae</taxon>
        <taxon>Streptophyta</taxon>
        <taxon>Embryophyta</taxon>
        <taxon>Tracheophyta</taxon>
        <taxon>Spermatophyta</taxon>
        <taxon>Magnoliopsida</taxon>
        <taxon>eudicotyledons</taxon>
        <taxon>Gunneridae</taxon>
        <taxon>Pentapetalae</taxon>
        <taxon>asterids</taxon>
        <taxon>campanulids</taxon>
        <taxon>Asterales</taxon>
        <taxon>Asteraceae</taxon>
        <taxon>Carduoideae</taxon>
        <taxon>Cardueae</taxon>
        <taxon>Centaureinae</taxon>
        <taxon>Centaurea</taxon>
    </lineage>
</organism>
<dbReference type="Gene3D" id="3.40.50.1460">
    <property type="match status" value="1"/>
</dbReference>
<feature type="signal peptide" evidence="9">
    <location>
        <begin position="1"/>
        <end position="24"/>
    </location>
</feature>
<evidence type="ECO:0000256" key="4">
    <source>
        <dbReference type="ARBA" id="ARBA00022801"/>
    </source>
</evidence>
<keyword evidence="7" id="KW-0325">Glycoprotein</keyword>
<sequence>MVSWHLALNLNLLLLILIVPSLEGGRSLCQLNGPCSVNVAQDVQDDSTTWAVLVAGSNEYYNYRHQADVCHAYQILKRGGLKDENIVVFMYDDIAHHASNPKPGVIINNPKGHDVYAGVPKDYTRESVTSSNLYGVILGDKKSVKGGSGKVVDSKPNDRIFIYYTDHGGPGTLGMPTSPHVYAKDFIEVLEKKYAAGTYKEMVIYVESCESGSIFEGLLSEKMNIYVTTASKADENSWGTYCPDMEPPPPPEYDTCLGDLYSVSWMEDSDRQNSNGETLEQQYKTVKVRTYNNNSSEGSHVMEYGTKDIRSESISLYQGFGASNVSDVFTNDDNNIPMGVVNQRDADLVFFQRKYDKMMEGSQEKTEMLKQMNDIKNHRSHLDASVDAIGAKLFGSGNGRLVLTSLRAQGMALVDDWGCLKSMVRVYEKHCGVLTQYGMKHMRAFANICNQNVSGAAMEEASIGACSGYDQIGQWSPLKKGYSA</sequence>
<keyword evidence="3 9" id="KW-0732">Signal</keyword>
<dbReference type="InterPro" id="IPR001096">
    <property type="entry name" value="Peptidase_C13"/>
</dbReference>
<dbReference type="GO" id="GO:0004197">
    <property type="term" value="F:cysteine-type endopeptidase activity"/>
    <property type="evidence" value="ECO:0007669"/>
    <property type="project" value="InterPro"/>
</dbReference>
<evidence type="ECO:0000313" key="12">
    <source>
        <dbReference type="Proteomes" id="UP001172457"/>
    </source>
</evidence>
<evidence type="ECO:0000256" key="2">
    <source>
        <dbReference type="ARBA" id="ARBA00022670"/>
    </source>
</evidence>
<gene>
    <name evidence="11" type="ORF">OSB04_022446</name>
</gene>
<evidence type="ECO:0000256" key="5">
    <source>
        <dbReference type="ARBA" id="ARBA00022807"/>
    </source>
</evidence>
<dbReference type="GO" id="GO:0051603">
    <property type="term" value="P:proteolysis involved in protein catabolic process"/>
    <property type="evidence" value="ECO:0007669"/>
    <property type="project" value="InterPro"/>
</dbReference>
<dbReference type="AlphaFoldDB" id="A0AA38T3Y6"/>
<dbReference type="CDD" id="cd21115">
    <property type="entry name" value="legumain_C"/>
    <property type="match status" value="1"/>
</dbReference>
<protein>
    <recommendedName>
        <fullName evidence="10">Legumain prodomain domain-containing protein</fullName>
    </recommendedName>
</protein>
<feature type="domain" description="Legumain prodomain" evidence="10">
    <location>
        <begin position="370"/>
        <end position="466"/>
    </location>
</feature>
<dbReference type="Gene3D" id="1.10.132.130">
    <property type="match status" value="1"/>
</dbReference>
<name>A0AA38T3Y6_9ASTR</name>
<dbReference type="EMBL" id="JARYMX010000005">
    <property type="protein sequence ID" value="KAJ9549903.1"/>
    <property type="molecule type" value="Genomic_DNA"/>
</dbReference>
<dbReference type="GO" id="GO:0005773">
    <property type="term" value="C:vacuole"/>
    <property type="evidence" value="ECO:0007669"/>
    <property type="project" value="GOC"/>
</dbReference>
<dbReference type="PRINTS" id="PR00776">
    <property type="entry name" value="HEMOGLOBNASE"/>
</dbReference>
<dbReference type="InterPro" id="IPR048501">
    <property type="entry name" value="Legum_prodom"/>
</dbReference>
<evidence type="ECO:0000256" key="9">
    <source>
        <dbReference type="SAM" id="SignalP"/>
    </source>
</evidence>
<dbReference type="Pfam" id="PF01650">
    <property type="entry name" value="Peptidase_C13"/>
    <property type="match status" value="1"/>
</dbReference>
<keyword evidence="12" id="KW-1185">Reference proteome</keyword>
<keyword evidence="2" id="KW-0645">Protease</keyword>
<dbReference type="PANTHER" id="PTHR12000">
    <property type="entry name" value="HEMOGLOBINASE FAMILY MEMBER"/>
    <property type="match status" value="1"/>
</dbReference>
<dbReference type="PANTHER" id="PTHR12000:SF48">
    <property type="entry name" value="LEGUMAIN PROTEIN"/>
    <property type="match status" value="1"/>
</dbReference>
<comment type="caution">
    <text evidence="11">The sequence shown here is derived from an EMBL/GenBank/DDBJ whole genome shotgun (WGS) entry which is preliminary data.</text>
</comment>
<dbReference type="Proteomes" id="UP001172457">
    <property type="component" value="Chromosome 5"/>
</dbReference>
<comment type="similarity">
    <text evidence="1">Belongs to the peptidase C13 family.</text>
</comment>
<evidence type="ECO:0000259" key="10">
    <source>
        <dbReference type="Pfam" id="PF20985"/>
    </source>
</evidence>
<keyword evidence="5" id="KW-0788">Thiol protease</keyword>
<accession>A0AA38T3Y6</accession>
<dbReference type="Pfam" id="PF20985">
    <property type="entry name" value="Legum_prodom"/>
    <property type="match status" value="1"/>
</dbReference>
<dbReference type="FunFam" id="1.10.132.130:FF:000001">
    <property type="entry name" value="Vacuolar-processing enzyme beta-isozyme"/>
    <property type="match status" value="1"/>
</dbReference>
<dbReference type="PIRSF" id="PIRSF500139">
    <property type="entry name" value="AE"/>
    <property type="match status" value="1"/>
</dbReference>
<dbReference type="FunFam" id="3.40.50.1460:FF:000005">
    <property type="entry name" value="Vacuolar-processing enzyme beta-isozyme"/>
    <property type="match status" value="1"/>
</dbReference>
<dbReference type="GO" id="GO:0006624">
    <property type="term" value="P:vacuolar protein processing"/>
    <property type="evidence" value="ECO:0007669"/>
    <property type="project" value="TreeGrafter"/>
</dbReference>
<evidence type="ECO:0000256" key="6">
    <source>
        <dbReference type="ARBA" id="ARBA00023157"/>
    </source>
</evidence>
<keyword evidence="4" id="KW-0378">Hydrolase</keyword>
<keyword evidence="6" id="KW-1015">Disulfide bond</keyword>
<dbReference type="PIRSF" id="PIRSF019663">
    <property type="entry name" value="Legumain"/>
    <property type="match status" value="1"/>
</dbReference>
<feature type="chain" id="PRO_5041335930" description="Legumain prodomain domain-containing protein" evidence="9">
    <location>
        <begin position="25"/>
        <end position="484"/>
    </location>
</feature>
<evidence type="ECO:0000256" key="3">
    <source>
        <dbReference type="ARBA" id="ARBA00022729"/>
    </source>
</evidence>